<evidence type="ECO:0000259" key="5">
    <source>
        <dbReference type="Pfam" id="PF00425"/>
    </source>
</evidence>
<keyword evidence="3" id="KW-0460">Magnesium</keyword>
<dbReference type="PRINTS" id="PR00095">
    <property type="entry name" value="ANTSNTHASEI"/>
</dbReference>
<keyword evidence="2" id="KW-0479">Metal-binding</keyword>
<dbReference type="GO" id="GO:0046872">
    <property type="term" value="F:metal ion binding"/>
    <property type="evidence" value="ECO:0007669"/>
    <property type="project" value="UniProtKB-KW"/>
</dbReference>
<protein>
    <submittedName>
        <fullName evidence="6">Para-aminobenzoate synthetase component 1</fullName>
    </submittedName>
</protein>
<dbReference type="GO" id="GO:0016829">
    <property type="term" value="F:lyase activity"/>
    <property type="evidence" value="ECO:0007669"/>
    <property type="project" value="UniProtKB-KW"/>
</dbReference>
<reference evidence="6 7" key="1">
    <citation type="submission" date="2017-09" db="EMBL/GenBank/DDBJ databases">
        <title>Evaluation of Pacific Biosciences Sequencing Technology to Finishing C. thermocellum Genome Sequences.</title>
        <authorList>
            <person name="Brown S."/>
        </authorList>
    </citation>
    <scope>NUCLEOTIDE SEQUENCE [LARGE SCALE GENOMIC DNA]</scope>
    <source>
        <strain evidence="6 7">AD2</strain>
    </source>
</reference>
<evidence type="ECO:0000256" key="1">
    <source>
        <dbReference type="ARBA" id="ARBA00001946"/>
    </source>
</evidence>
<evidence type="ECO:0000256" key="2">
    <source>
        <dbReference type="ARBA" id="ARBA00022723"/>
    </source>
</evidence>
<proteinExistence type="predicted"/>
<dbReference type="Gene3D" id="3.60.120.10">
    <property type="entry name" value="Anthranilate synthase"/>
    <property type="match status" value="1"/>
</dbReference>
<dbReference type="PANTHER" id="PTHR11236">
    <property type="entry name" value="AMINOBENZOATE/ANTHRANILATE SYNTHASE"/>
    <property type="match status" value="1"/>
</dbReference>
<evidence type="ECO:0000256" key="3">
    <source>
        <dbReference type="ARBA" id="ARBA00022842"/>
    </source>
</evidence>
<dbReference type="EMBL" id="PDBW01000001">
    <property type="protein sequence ID" value="PFH03498.1"/>
    <property type="molecule type" value="Genomic_DNA"/>
</dbReference>
<dbReference type="PANTHER" id="PTHR11236:SF48">
    <property type="entry name" value="ISOCHORISMATE SYNTHASE MENF"/>
    <property type="match status" value="1"/>
</dbReference>
<organism evidence="6 7">
    <name type="scientific">Acetivibrio thermocellus AD2</name>
    <dbReference type="NCBI Taxonomy" id="1138384"/>
    <lineage>
        <taxon>Bacteria</taxon>
        <taxon>Bacillati</taxon>
        <taxon>Bacillota</taxon>
        <taxon>Clostridia</taxon>
        <taxon>Eubacteriales</taxon>
        <taxon>Oscillospiraceae</taxon>
        <taxon>Acetivibrio</taxon>
    </lineage>
</organism>
<name>A0AB36TI33_ACETH</name>
<dbReference type="Pfam" id="PF00425">
    <property type="entry name" value="Chorismate_bind"/>
    <property type="match status" value="1"/>
</dbReference>
<dbReference type="GO" id="GO:0000162">
    <property type="term" value="P:L-tryptophan biosynthetic process"/>
    <property type="evidence" value="ECO:0007669"/>
    <property type="project" value="TreeGrafter"/>
</dbReference>
<evidence type="ECO:0000256" key="4">
    <source>
        <dbReference type="ARBA" id="ARBA00023239"/>
    </source>
</evidence>
<accession>A0AB36TI33</accession>
<dbReference type="InterPro" id="IPR015890">
    <property type="entry name" value="Chorismate_C"/>
</dbReference>
<feature type="domain" description="Chorismate-utilising enzyme C-terminal" evidence="5">
    <location>
        <begin position="1"/>
        <end position="98"/>
    </location>
</feature>
<evidence type="ECO:0000313" key="7">
    <source>
        <dbReference type="Proteomes" id="UP000223596"/>
    </source>
</evidence>
<dbReference type="InterPro" id="IPR005801">
    <property type="entry name" value="ADC_synthase"/>
</dbReference>
<comment type="caution">
    <text evidence="6">The sequence shown here is derived from an EMBL/GenBank/DDBJ whole genome shotgun (WGS) entry which is preliminary data.</text>
</comment>
<gene>
    <name evidence="6" type="ORF">M972_112309</name>
</gene>
<evidence type="ECO:0000313" key="6">
    <source>
        <dbReference type="EMBL" id="PFH03498.1"/>
    </source>
</evidence>
<comment type="cofactor">
    <cofactor evidence="1">
        <name>Mg(2+)</name>
        <dbReference type="ChEBI" id="CHEBI:18420"/>
    </cofactor>
</comment>
<sequence length="98" mass="10945">MIVDFERNDLGRVCKIGSVHVEKLLQIEEYSTVLHLVSTVKGELLDDVDIIDCIKATFPEGSITGAPKIRSMETIDELKPVKRNIYTGSIGYMDFNGN</sequence>
<dbReference type="Proteomes" id="UP000223596">
    <property type="component" value="Unassembled WGS sequence"/>
</dbReference>
<keyword evidence="4" id="KW-0456">Lyase</keyword>
<dbReference type="SUPFAM" id="SSF56322">
    <property type="entry name" value="ADC synthase"/>
    <property type="match status" value="1"/>
</dbReference>
<dbReference type="InterPro" id="IPR019999">
    <property type="entry name" value="Anth_synth_I-like"/>
</dbReference>
<dbReference type="AlphaFoldDB" id="A0AB36TI33"/>